<dbReference type="OrthoDB" id="956776at2"/>
<dbReference type="AlphaFoldDB" id="A0A344TK29"/>
<evidence type="ECO:0000313" key="2">
    <source>
        <dbReference type="Proteomes" id="UP000251993"/>
    </source>
</evidence>
<reference evidence="1 2" key="1">
    <citation type="submission" date="2018-07" db="EMBL/GenBank/DDBJ databases">
        <title>Genome sequencing of Runella.</title>
        <authorList>
            <person name="Baek M.-G."/>
            <person name="Yi H."/>
        </authorList>
    </citation>
    <scope>NUCLEOTIDE SEQUENCE [LARGE SCALE GENOMIC DNA]</scope>
    <source>
        <strain evidence="1 2">HYN0085</strain>
    </source>
</reference>
<protein>
    <submittedName>
        <fullName evidence="1">Uncharacterized protein</fullName>
    </submittedName>
</protein>
<organism evidence="1 2">
    <name type="scientific">Runella rosea</name>
    <dbReference type="NCBI Taxonomy" id="2259595"/>
    <lineage>
        <taxon>Bacteria</taxon>
        <taxon>Pseudomonadati</taxon>
        <taxon>Bacteroidota</taxon>
        <taxon>Cytophagia</taxon>
        <taxon>Cytophagales</taxon>
        <taxon>Spirosomataceae</taxon>
        <taxon>Runella</taxon>
    </lineage>
</organism>
<dbReference type="Proteomes" id="UP000251993">
    <property type="component" value="Chromosome"/>
</dbReference>
<dbReference type="RefSeq" id="WP_114067780.1">
    <property type="nucleotide sequence ID" value="NZ_CP030850.1"/>
</dbReference>
<dbReference type="KEGG" id="run:DR864_15210"/>
<accession>A0A344TK29</accession>
<keyword evidence="2" id="KW-1185">Reference proteome</keyword>
<evidence type="ECO:0000313" key="1">
    <source>
        <dbReference type="EMBL" id="AXE19000.1"/>
    </source>
</evidence>
<name>A0A344TK29_9BACT</name>
<gene>
    <name evidence="1" type="ORF">DR864_15210</name>
</gene>
<sequence length="128" mass="14702">MEQPSDDLILNTNEAIQAYLNMPDLLRDLLLQITKDFQTAQIPLSSESLVNCSFEGLCETIVRALDAHLGKGGTLKNVLNRVDLTEKQLKKHIPERLTSNLRPLAELIIKRELQKVVIRYWYRQSSEK</sequence>
<proteinExistence type="predicted"/>
<dbReference type="EMBL" id="CP030850">
    <property type="protein sequence ID" value="AXE19000.1"/>
    <property type="molecule type" value="Genomic_DNA"/>
</dbReference>